<evidence type="ECO:0000313" key="8">
    <source>
        <dbReference type="EMBL" id="SFI20971.1"/>
    </source>
</evidence>
<dbReference type="PANTHER" id="PTHR42804:SF1">
    <property type="entry name" value="ALDEHYDE DEHYDROGENASE-RELATED"/>
    <property type="match status" value="1"/>
</dbReference>
<comment type="similarity">
    <text evidence="1 6">Belongs to the aldehyde dehydrogenase family.</text>
</comment>
<sequence length="474" mass="50594">MKLIDTIYIDGAFVKPHGSERFDLVNPSTEAVIGQVTLGDEIDTQNAVDAAVRAFPAFSRTSRSERIAMLHRLHDALMARSDDLNAATIEEYGAPQARAQWSTRYAAEAFLSMATTLETYEFTRRVSTAEVVMEPVGVVGLITPWNANAGFICNKLATAIAAGCTTVIKPSEMSALQTQIVIEALHEAGLPPGVFNVVNGLGSVVGATLAAHPKIAKISFTGSTAVGKSILRTGAETMKRVTLELGGKSPTLLLDDANFAEALPLALSLAFMNSGQACIAGTRLLVPEQRLDEVIERVRTLIAAIQSGDPYDPATTIGPMVNRKQYERVQHYIRVGEEEGATLIAGGAGRPDGLTRGYFVKPTVFAHVTNDMTIAREEIFGPVLSILAYRSEEEAIEIANDTVYGLQASVFSSNPARARSVASRLDAGRVLINGVHHDPLAPFGGHKQSGIGREYGAFGLEAYLEPKTLLGSAG</sequence>
<dbReference type="InterPro" id="IPR016161">
    <property type="entry name" value="Ald_DH/histidinol_DH"/>
</dbReference>
<dbReference type="RefSeq" id="WP_091010052.1">
    <property type="nucleotide sequence ID" value="NZ_CP041745.1"/>
</dbReference>
<dbReference type="SUPFAM" id="SSF53720">
    <property type="entry name" value="ALDH-like"/>
    <property type="match status" value="1"/>
</dbReference>
<name>A0A1I3GCQ6_9BURK</name>
<evidence type="ECO:0000256" key="6">
    <source>
        <dbReference type="RuleBase" id="RU003345"/>
    </source>
</evidence>
<gene>
    <name evidence="8" type="ORF">SAMN05192543_102439</name>
</gene>
<dbReference type="Gene3D" id="3.40.605.10">
    <property type="entry name" value="Aldehyde Dehydrogenase, Chain A, domain 1"/>
    <property type="match status" value="1"/>
</dbReference>
<dbReference type="Proteomes" id="UP000199548">
    <property type="component" value="Unassembled WGS sequence"/>
</dbReference>
<evidence type="ECO:0000256" key="4">
    <source>
        <dbReference type="ARBA" id="ARBA00049194"/>
    </source>
</evidence>
<dbReference type="PROSITE" id="PS00070">
    <property type="entry name" value="ALDEHYDE_DEHYDR_CYS"/>
    <property type="match status" value="1"/>
</dbReference>
<dbReference type="InterPro" id="IPR016162">
    <property type="entry name" value="Ald_DH_N"/>
</dbReference>
<feature type="domain" description="Aldehyde dehydrogenase" evidence="7">
    <location>
        <begin position="14"/>
        <end position="468"/>
    </location>
</feature>
<evidence type="ECO:0000313" key="9">
    <source>
        <dbReference type="Proteomes" id="UP000199548"/>
    </source>
</evidence>
<proteinExistence type="inferred from homology"/>
<dbReference type="InterPro" id="IPR015590">
    <property type="entry name" value="Aldehyde_DH_dom"/>
</dbReference>
<accession>A0A1I3GCQ6</accession>
<evidence type="ECO:0000256" key="1">
    <source>
        <dbReference type="ARBA" id="ARBA00009986"/>
    </source>
</evidence>
<dbReference type="EMBL" id="FOQU01000002">
    <property type="protein sequence ID" value="SFI20971.1"/>
    <property type="molecule type" value="Genomic_DNA"/>
</dbReference>
<dbReference type="FunFam" id="3.40.605.10:FF:000007">
    <property type="entry name" value="NAD/NADP-dependent betaine aldehyde dehydrogenase"/>
    <property type="match status" value="1"/>
</dbReference>
<dbReference type="STRING" id="420953.SAMN05192543_102439"/>
<dbReference type="InterPro" id="IPR029510">
    <property type="entry name" value="Ald_DH_CS_GLU"/>
</dbReference>
<dbReference type="PROSITE" id="PS00687">
    <property type="entry name" value="ALDEHYDE_DEHYDR_GLU"/>
    <property type="match status" value="1"/>
</dbReference>
<dbReference type="InterPro" id="IPR016163">
    <property type="entry name" value="Ald_DH_C"/>
</dbReference>
<dbReference type="InterPro" id="IPR016160">
    <property type="entry name" value="Ald_DH_CS_CYS"/>
</dbReference>
<dbReference type="EC" id="1.2.1.3" evidence="3"/>
<dbReference type="PANTHER" id="PTHR42804">
    <property type="entry name" value="ALDEHYDE DEHYDROGENASE"/>
    <property type="match status" value="1"/>
</dbReference>
<dbReference type="OrthoDB" id="6187633at2"/>
<evidence type="ECO:0000259" key="7">
    <source>
        <dbReference type="Pfam" id="PF00171"/>
    </source>
</evidence>
<evidence type="ECO:0000256" key="5">
    <source>
        <dbReference type="PROSITE-ProRule" id="PRU10007"/>
    </source>
</evidence>
<keyword evidence="9" id="KW-1185">Reference proteome</keyword>
<evidence type="ECO:0000256" key="3">
    <source>
        <dbReference type="ARBA" id="ARBA00024226"/>
    </source>
</evidence>
<reference evidence="8 9" key="1">
    <citation type="submission" date="2016-10" db="EMBL/GenBank/DDBJ databases">
        <authorList>
            <person name="de Groot N.N."/>
        </authorList>
    </citation>
    <scope>NUCLEOTIDE SEQUENCE [LARGE SCALE GENOMIC DNA]</scope>
    <source>
        <strain evidence="8 9">LMG 23650</strain>
    </source>
</reference>
<dbReference type="CDD" id="cd07138">
    <property type="entry name" value="ALDH_CddD_SSP0762"/>
    <property type="match status" value="1"/>
</dbReference>
<keyword evidence="2 6" id="KW-0560">Oxidoreductase</keyword>
<comment type="catalytic activity">
    <reaction evidence="4">
        <text>an aldehyde + NAD(+) + H2O = a carboxylate + NADH + 2 H(+)</text>
        <dbReference type="Rhea" id="RHEA:16185"/>
        <dbReference type="ChEBI" id="CHEBI:15377"/>
        <dbReference type="ChEBI" id="CHEBI:15378"/>
        <dbReference type="ChEBI" id="CHEBI:17478"/>
        <dbReference type="ChEBI" id="CHEBI:29067"/>
        <dbReference type="ChEBI" id="CHEBI:57540"/>
        <dbReference type="ChEBI" id="CHEBI:57945"/>
        <dbReference type="EC" id="1.2.1.3"/>
    </reaction>
</comment>
<dbReference type="FunFam" id="3.40.309.10:FF:000012">
    <property type="entry name" value="Betaine aldehyde dehydrogenase"/>
    <property type="match status" value="1"/>
</dbReference>
<organism evidence="8 9">
    <name type="scientific">Paraburkholderia megapolitana</name>
    <dbReference type="NCBI Taxonomy" id="420953"/>
    <lineage>
        <taxon>Bacteria</taxon>
        <taxon>Pseudomonadati</taxon>
        <taxon>Pseudomonadota</taxon>
        <taxon>Betaproteobacteria</taxon>
        <taxon>Burkholderiales</taxon>
        <taxon>Burkholderiaceae</taxon>
        <taxon>Paraburkholderia</taxon>
    </lineage>
</organism>
<dbReference type="Pfam" id="PF00171">
    <property type="entry name" value="Aldedh"/>
    <property type="match status" value="1"/>
</dbReference>
<feature type="active site" evidence="5">
    <location>
        <position position="244"/>
    </location>
</feature>
<dbReference type="GO" id="GO:0004029">
    <property type="term" value="F:aldehyde dehydrogenase (NAD+) activity"/>
    <property type="evidence" value="ECO:0007669"/>
    <property type="project" value="UniProtKB-EC"/>
</dbReference>
<dbReference type="AlphaFoldDB" id="A0A1I3GCQ6"/>
<dbReference type="Gene3D" id="3.40.309.10">
    <property type="entry name" value="Aldehyde Dehydrogenase, Chain A, domain 2"/>
    <property type="match status" value="1"/>
</dbReference>
<evidence type="ECO:0000256" key="2">
    <source>
        <dbReference type="ARBA" id="ARBA00023002"/>
    </source>
</evidence>
<protein>
    <recommendedName>
        <fullName evidence="3">aldehyde dehydrogenase (NAD(+))</fullName>
        <ecNumber evidence="3">1.2.1.3</ecNumber>
    </recommendedName>
</protein>